<sequence length="381" mass="42838">MKIFIVGGGFAGISAAKVLSKKLSNEHEIYLIDKKDYTTMLPNLPEVASGRLESRDVTEKISNLIPSTVKFIKEEILEINLDKKIIKTTVNEYSYDYMLLAAGSTTNLFGFDQNLDKVNVLDSLEAAEDIKAKFSKYLEERDKGTLVVSGAGFTGMELACNLYDLSKRKNKNLEVIFVERANRILPMLSEKLCAHVIEKLNSLNFKIYTDNQITIFDGNNITLKNGEIIKDTFFCWCSGVKSSVKPVGEYLSLPDGRIIVDEFLSIPEYPEVYAVGDAAAMKDKNNNFLRRAVTFAQMSGKHGGKNIAAVINKEERKSFKPIDLGWIIPIYISSIGAVFGKEMKGRKGIFMHYILCGIKNYNFRNFWTALKAAFKYPFAKP</sequence>
<evidence type="ECO:0000259" key="6">
    <source>
        <dbReference type="Pfam" id="PF07992"/>
    </source>
</evidence>
<dbReference type="PRINTS" id="PR00368">
    <property type="entry name" value="FADPNR"/>
</dbReference>
<keyword evidence="4" id="KW-0274">FAD</keyword>
<dbReference type="PRINTS" id="PR00411">
    <property type="entry name" value="PNDRDTASEI"/>
</dbReference>
<gene>
    <name evidence="7" type="ORF">P8V03_15825</name>
</gene>
<comment type="similarity">
    <text evidence="2">Belongs to the NADH dehydrogenase family.</text>
</comment>
<evidence type="ECO:0000256" key="5">
    <source>
        <dbReference type="ARBA" id="ARBA00023002"/>
    </source>
</evidence>
<accession>A0ABU4JWS8</accession>
<evidence type="ECO:0000313" key="8">
    <source>
        <dbReference type="Proteomes" id="UP001281656"/>
    </source>
</evidence>
<reference evidence="7 8" key="1">
    <citation type="submission" date="2023-04" db="EMBL/GenBank/DDBJ databases">
        <title>Clostridium tannerae sp. nov., isolated from the fecal material of an alpaca.</title>
        <authorList>
            <person name="Miller S."/>
            <person name="Hendry M."/>
            <person name="King J."/>
            <person name="Sankaranarayanan K."/>
            <person name="Lawson P.A."/>
        </authorList>
    </citation>
    <scope>NUCLEOTIDE SEQUENCE [LARGE SCALE GENOMIC DNA]</scope>
    <source>
        <strain evidence="7 8">A1-XYC3</strain>
    </source>
</reference>
<dbReference type="PANTHER" id="PTHR42913">
    <property type="entry name" value="APOPTOSIS-INDUCING FACTOR 1"/>
    <property type="match status" value="1"/>
</dbReference>
<organism evidence="7 8">
    <name type="scientific">Clostridium tanneri</name>
    <dbReference type="NCBI Taxonomy" id="3037988"/>
    <lineage>
        <taxon>Bacteria</taxon>
        <taxon>Bacillati</taxon>
        <taxon>Bacillota</taxon>
        <taxon>Clostridia</taxon>
        <taxon>Eubacteriales</taxon>
        <taxon>Clostridiaceae</taxon>
        <taxon>Clostridium</taxon>
    </lineage>
</organism>
<evidence type="ECO:0000256" key="4">
    <source>
        <dbReference type="ARBA" id="ARBA00022827"/>
    </source>
</evidence>
<comment type="cofactor">
    <cofactor evidence="1">
        <name>FAD</name>
        <dbReference type="ChEBI" id="CHEBI:57692"/>
    </cofactor>
</comment>
<dbReference type="InterPro" id="IPR036188">
    <property type="entry name" value="FAD/NAD-bd_sf"/>
</dbReference>
<dbReference type="EMBL" id="JARUJP010000024">
    <property type="protein sequence ID" value="MDW8802616.1"/>
    <property type="molecule type" value="Genomic_DNA"/>
</dbReference>
<evidence type="ECO:0000256" key="3">
    <source>
        <dbReference type="ARBA" id="ARBA00022630"/>
    </source>
</evidence>
<dbReference type="InterPro" id="IPR023753">
    <property type="entry name" value="FAD/NAD-binding_dom"/>
</dbReference>
<dbReference type="PANTHER" id="PTHR42913:SF3">
    <property type="entry name" value="64 KDA MITOCHONDRIAL NADH DEHYDROGENASE (EUROFUNG)"/>
    <property type="match status" value="1"/>
</dbReference>
<name>A0ABU4JWS8_9CLOT</name>
<evidence type="ECO:0000256" key="1">
    <source>
        <dbReference type="ARBA" id="ARBA00001974"/>
    </source>
</evidence>
<dbReference type="InterPro" id="IPR051169">
    <property type="entry name" value="NADH-Q_oxidoreductase"/>
</dbReference>
<evidence type="ECO:0000313" key="7">
    <source>
        <dbReference type="EMBL" id="MDW8802616.1"/>
    </source>
</evidence>
<dbReference type="Proteomes" id="UP001281656">
    <property type="component" value="Unassembled WGS sequence"/>
</dbReference>
<keyword evidence="3" id="KW-0285">Flavoprotein</keyword>
<proteinExistence type="inferred from homology"/>
<keyword evidence="5" id="KW-0560">Oxidoreductase</keyword>
<dbReference type="Gene3D" id="3.50.50.100">
    <property type="match status" value="1"/>
</dbReference>
<evidence type="ECO:0000256" key="2">
    <source>
        <dbReference type="ARBA" id="ARBA00005272"/>
    </source>
</evidence>
<dbReference type="SUPFAM" id="SSF51905">
    <property type="entry name" value="FAD/NAD(P)-binding domain"/>
    <property type="match status" value="2"/>
</dbReference>
<dbReference type="RefSeq" id="WP_318798924.1">
    <property type="nucleotide sequence ID" value="NZ_JARUJP010000024.1"/>
</dbReference>
<keyword evidence="8" id="KW-1185">Reference proteome</keyword>
<feature type="domain" description="FAD/NAD(P)-binding" evidence="6">
    <location>
        <begin position="1"/>
        <end position="292"/>
    </location>
</feature>
<comment type="caution">
    <text evidence="7">The sequence shown here is derived from an EMBL/GenBank/DDBJ whole genome shotgun (WGS) entry which is preliminary data.</text>
</comment>
<dbReference type="Pfam" id="PF07992">
    <property type="entry name" value="Pyr_redox_2"/>
    <property type="match status" value="1"/>
</dbReference>
<protein>
    <submittedName>
        <fullName evidence="7">FAD-dependent oxidoreductase</fullName>
    </submittedName>
</protein>